<proteinExistence type="predicted"/>
<keyword evidence="1" id="KW-0614">Plasmid</keyword>
<gene>
    <name evidence="1" type="ORF">SAMCFNEI73_pA0116</name>
</gene>
<evidence type="ECO:0000313" key="1">
    <source>
        <dbReference type="EMBL" id="APG93093.1"/>
    </source>
</evidence>
<organism evidence="1 2">
    <name type="scientific">Sinorhizobium americanum</name>
    <dbReference type="NCBI Taxonomy" id="194963"/>
    <lineage>
        <taxon>Bacteria</taxon>
        <taxon>Pseudomonadati</taxon>
        <taxon>Pseudomonadota</taxon>
        <taxon>Alphaproteobacteria</taxon>
        <taxon>Hyphomicrobiales</taxon>
        <taxon>Rhizobiaceae</taxon>
        <taxon>Sinorhizobium/Ensifer group</taxon>
        <taxon>Sinorhizobium</taxon>
    </lineage>
</organism>
<dbReference type="KEGG" id="same:SAMCFNEI73_pA0116"/>
<dbReference type="Proteomes" id="UP000182306">
    <property type="component" value="Plasmid A"/>
</dbReference>
<accession>A0A1L3LSQ5</accession>
<dbReference type="EMBL" id="CP013108">
    <property type="protein sequence ID" value="APG93093.1"/>
    <property type="molecule type" value="Genomic_DNA"/>
</dbReference>
<reference evidence="1 2" key="1">
    <citation type="submission" date="2015-10" db="EMBL/GenBank/DDBJ databases">
        <title>Genomic differences between typical nodule nitrogen-fixing rhizobial strains and those coming from bean seeds.</title>
        <authorList>
            <person name="Peralta H."/>
            <person name="Aguilar-Vera A."/>
            <person name="Diaz R."/>
            <person name="Mora Y."/>
            <person name="Martinez-Batallar G."/>
            <person name="Salazar E."/>
            <person name="Vargas-Lagunas C."/>
            <person name="Encarnacion S."/>
            <person name="Girard L."/>
            <person name="Mora J."/>
        </authorList>
    </citation>
    <scope>NUCLEOTIDE SEQUENCE [LARGE SCALE GENOMIC DNA]</scope>
    <source>
        <strain evidence="1 2">CFNEI 73</strain>
        <plasmid evidence="1 2">A</plasmid>
    </source>
</reference>
<sequence>MDTELTMTIYEHIEELRAELAASIDAGERQQIAAELERAVTQHQQEEAAFDALISVEPPH</sequence>
<name>A0A1L3LSQ5_9HYPH</name>
<geneLocation type="plasmid" evidence="1 2">
    <name>A</name>
</geneLocation>
<evidence type="ECO:0000313" key="2">
    <source>
        <dbReference type="Proteomes" id="UP000182306"/>
    </source>
</evidence>
<keyword evidence="2" id="KW-1185">Reference proteome</keyword>
<protein>
    <submittedName>
        <fullName evidence="1">Invasion plasmid antigen / internalin</fullName>
    </submittedName>
</protein>
<dbReference type="AlphaFoldDB" id="A0A1L3LSQ5"/>